<dbReference type="OrthoDB" id="3252425at2759"/>
<dbReference type="AlphaFoldDB" id="A0A067PGG3"/>
<dbReference type="Proteomes" id="UP000027265">
    <property type="component" value="Unassembled WGS sequence"/>
</dbReference>
<dbReference type="HOGENOM" id="CLU_099691_1_0_1"/>
<gene>
    <name evidence="1" type="ORF">JAAARDRAFT_107628</name>
</gene>
<keyword evidence="2" id="KW-1185">Reference proteome</keyword>
<reference evidence="2" key="1">
    <citation type="journal article" date="2014" name="Proc. Natl. Acad. Sci. U.S.A.">
        <title>Extensive sampling of basidiomycete genomes demonstrates inadequacy of the white-rot/brown-rot paradigm for wood decay fungi.</title>
        <authorList>
            <person name="Riley R."/>
            <person name="Salamov A.A."/>
            <person name="Brown D.W."/>
            <person name="Nagy L.G."/>
            <person name="Floudas D."/>
            <person name="Held B.W."/>
            <person name="Levasseur A."/>
            <person name="Lombard V."/>
            <person name="Morin E."/>
            <person name="Otillar R."/>
            <person name="Lindquist E.A."/>
            <person name="Sun H."/>
            <person name="LaButti K.M."/>
            <person name="Schmutz J."/>
            <person name="Jabbour D."/>
            <person name="Luo H."/>
            <person name="Baker S.E."/>
            <person name="Pisabarro A.G."/>
            <person name="Walton J.D."/>
            <person name="Blanchette R.A."/>
            <person name="Henrissat B."/>
            <person name="Martin F."/>
            <person name="Cullen D."/>
            <person name="Hibbett D.S."/>
            <person name="Grigoriev I.V."/>
        </authorList>
    </citation>
    <scope>NUCLEOTIDE SEQUENCE [LARGE SCALE GENOMIC DNA]</scope>
    <source>
        <strain evidence="2">MUCL 33604</strain>
    </source>
</reference>
<dbReference type="SUPFAM" id="SSF53098">
    <property type="entry name" value="Ribonuclease H-like"/>
    <property type="match status" value="1"/>
</dbReference>
<evidence type="ECO:0000313" key="2">
    <source>
        <dbReference type="Proteomes" id="UP000027265"/>
    </source>
</evidence>
<organism evidence="1 2">
    <name type="scientific">Jaapia argillacea MUCL 33604</name>
    <dbReference type="NCBI Taxonomy" id="933084"/>
    <lineage>
        <taxon>Eukaryota</taxon>
        <taxon>Fungi</taxon>
        <taxon>Dikarya</taxon>
        <taxon>Basidiomycota</taxon>
        <taxon>Agaricomycotina</taxon>
        <taxon>Agaricomycetes</taxon>
        <taxon>Agaricomycetidae</taxon>
        <taxon>Jaapiales</taxon>
        <taxon>Jaapiaceae</taxon>
        <taxon>Jaapia</taxon>
    </lineage>
</organism>
<feature type="non-terminal residue" evidence="1">
    <location>
        <position position="161"/>
    </location>
</feature>
<evidence type="ECO:0000313" key="1">
    <source>
        <dbReference type="EMBL" id="KDQ53983.1"/>
    </source>
</evidence>
<name>A0A067PGG3_9AGAM</name>
<proteinExistence type="predicted"/>
<feature type="non-terminal residue" evidence="1">
    <location>
        <position position="1"/>
    </location>
</feature>
<protein>
    <submittedName>
        <fullName evidence="1">Uncharacterized protein</fullName>
    </submittedName>
</protein>
<sequence length="161" mass="18327">QLAFAIIHSTTITLPTWQLACKSHGLPVCLIPCDIVTHWNSTCTMISFAIKYQLPIDAITADKSMKLRKYELDNDEWKILEDLVHTFKHATLFYSQDTVLTIANIIPSMDRIDEVLHPKSSTQTYHPAIQAVMQLGKATMNRYYSKTDLSNIHQIAMGMFV</sequence>
<dbReference type="InterPro" id="IPR012337">
    <property type="entry name" value="RNaseH-like_sf"/>
</dbReference>
<dbReference type="EMBL" id="KL197731">
    <property type="protein sequence ID" value="KDQ53983.1"/>
    <property type="molecule type" value="Genomic_DNA"/>
</dbReference>
<dbReference type="InParanoid" id="A0A067PGG3"/>
<accession>A0A067PGG3</accession>